<proteinExistence type="predicted"/>
<gene>
    <name evidence="2" type="ORF">EHS25_009285</name>
</gene>
<dbReference type="OrthoDB" id="10624766at2759"/>
<reference evidence="2 3" key="1">
    <citation type="submission" date="2018-11" db="EMBL/GenBank/DDBJ databases">
        <title>Genome sequence of Saitozyma podzolica DSM 27192.</title>
        <authorList>
            <person name="Aliyu H."/>
            <person name="Gorte O."/>
            <person name="Ochsenreither K."/>
        </authorList>
    </citation>
    <scope>NUCLEOTIDE SEQUENCE [LARGE SCALE GENOMIC DNA]</scope>
    <source>
        <strain evidence="2 3">DSM 27192</strain>
    </source>
</reference>
<keyword evidence="3" id="KW-1185">Reference proteome</keyword>
<evidence type="ECO:0000256" key="1">
    <source>
        <dbReference type="SAM" id="MobiDB-lite"/>
    </source>
</evidence>
<comment type="caution">
    <text evidence="2">The sequence shown here is derived from an EMBL/GenBank/DDBJ whole genome shotgun (WGS) entry which is preliminary data.</text>
</comment>
<feature type="compositionally biased region" description="Pro residues" evidence="1">
    <location>
        <begin position="189"/>
        <end position="198"/>
    </location>
</feature>
<evidence type="ECO:0000313" key="2">
    <source>
        <dbReference type="EMBL" id="RSH91915.1"/>
    </source>
</evidence>
<feature type="region of interest" description="Disordered" evidence="1">
    <location>
        <begin position="1"/>
        <end position="227"/>
    </location>
</feature>
<dbReference type="EMBL" id="RSCD01000007">
    <property type="protein sequence ID" value="RSH91915.1"/>
    <property type="molecule type" value="Genomic_DNA"/>
</dbReference>
<organism evidence="2 3">
    <name type="scientific">Saitozyma podzolica</name>
    <dbReference type="NCBI Taxonomy" id="1890683"/>
    <lineage>
        <taxon>Eukaryota</taxon>
        <taxon>Fungi</taxon>
        <taxon>Dikarya</taxon>
        <taxon>Basidiomycota</taxon>
        <taxon>Agaricomycotina</taxon>
        <taxon>Tremellomycetes</taxon>
        <taxon>Tremellales</taxon>
        <taxon>Trimorphomycetaceae</taxon>
        <taxon>Saitozyma</taxon>
    </lineage>
</organism>
<feature type="compositionally biased region" description="Low complexity" evidence="1">
    <location>
        <begin position="16"/>
        <end position="35"/>
    </location>
</feature>
<feature type="compositionally biased region" description="Low complexity" evidence="1">
    <location>
        <begin position="65"/>
        <end position="74"/>
    </location>
</feature>
<protein>
    <submittedName>
        <fullName evidence="2">Uncharacterized protein</fullName>
    </submittedName>
</protein>
<name>A0A427YLE2_9TREE</name>
<feature type="compositionally biased region" description="Basic and acidic residues" evidence="1">
    <location>
        <begin position="98"/>
        <end position="128"/>
    </location>
</feature>
<accession>A0A427YLE2</accession>
<dbReference type="AlphaFoldDB" id="A0A427YLE2"/>
<evidence type="ECO:0000313" key="3">
    <source>
        <dbReference type="Proteomes" id="UP000279259"/>
    </source>
</evidence>
<feature type="compositionally biased region" description="Low complexity" evidence="1">
    <location>
        <begin position="155"/>
        <end position="174"/>
    </location>
</feature>
<dbReference type="Proteomes" id="UP000279259">
    <property type="component" value="Unassembled WGS sequence"/>
</dbReference>
<feature type="compositionally biased region" description="Basic residues" evidence="1">
    <location>
        <begin position="218"/>
        <end position="227"/>
    </location>
</feature>
<sequence>MTDIDGVKPNGLGGISTAAAGSSSNSTSTSNTNSNPPGLAATRTTRKPPNCTICGASFKRPKPDPAALALFPPARRARRSKAAYSGAGVGTGSGLPAEDAKDVEGLKGAKHVEGVTAAEDVKGVKRETSSGVVKTAKGVSGGDAPTSRLDLDPGSASSTTSRPSNPTPGADPAATAPPPPPTSSDSSAPPSPSPPAPPLGLFSSPHRVSHTFPPQTQAHRHTHLHPL</sequence>